<dbReference type="InterPro" id="IPR006157">
    <property type="entry name" value="FolB_dom"/>
</dbReference>
<dbReference type="SMART" id="SM00905">
    <property type="entry name" value="FolB"/>
    <property type="match status" value="1"/>
</dbReference>
<dbReference type="SUPFAM" id="SSF55620">
    <property type="entry name" value="Tetrahydrobiopterin biosynthesis enzymes-like"/>
    <property type="match status" value="1"/>
</dbReference>
<dbReference type="InterPro" id="IPR043133">
    <property type="entry name" value="GTP-CH-I_C/QueF"/>
</dbReference>
<dbReference type="Pfam" id="PF02152">
    <property type="entry name" value="FolB"/>
    <property type="match status" value="1"/>
</dbReference>
<keyword evidence="2" id="KW-0456">Lyase</keyword>
<accession>A0A099U033</accession>
<keyword evidence="5" id="KW-1185">Reference proteome</keyword>
<feature type="domain" description="Dihydroneopterin aldolase/epimerase" evidence="1">
    <location>
        <begin position="7"/>
        <end position="111"/>
    </location>
</feature>
<dbReference type="EC" id="4.1.2.25" evidence="2"/>
<evidence type="ECO:0000259" key="1">
    <source>
        <dbReference type="SMART" id="SM00905"/>
    </source>
</evidence>
<evidence type="ECO:0000313" key="2">
    <source>
        <dbReference type="EMBL" id="STQ86540.1"/>
    </source>
</evidence>
<reference evidence="2 5" key="2">
    <citation type="submission" date="2018-06" db="EMBL/GenBank/DDBJ databases">
        <authorList>
            <consortium name="Pathogen Informatics"/>
            <person name="Doyle S."/>
        </authorList>
    </citation>
    <scope>NUCLEOTIDE SEQUENCE [LARGE SCALE GENOMIC DNA]</scope>
    <source>
        <strain evidence="2 5">NCTC12714</strain>
    </source>
</reference>
<evidence type="ECO:0000313" key="5">
    <source>
        <dbReference type="Proteomes" id="UP000255139"/>
    </source>
</evidence>
<dbReference type="Proteomes" id="UP000029922">
    <property type="component" value="Unassembled WGS sequence"/>
</dbReference>
<dbReference type="OrthoDB" id="5373183at2"/>
<evidence type="ECO:0000313" key="3">
    <source>
        <dbReference type="EMBL" id="TLE00777.1"/>
    </source>
</evidence>
<proteinExistence type="predicted"/>
<dbReference type="STRING" id="216.LS73_00335"/>
<dbReference type="RefSeq" id="WP_034556657.1">
    <property type="nucleotide sequence ID" value="NZ_FZML01000003.1"/>
</dbReference>
<gene>
    <name evidence="2" type="primary">sulD</name>
    <name evidence="3" type="ORF">LS73_003765</name>
    <name evidence="2" type="ORF">NCTC12714_01347</name>
</gene>
<dbReference type="GO" id="GO:0006760">
    <property type="term" value="P:folic acid-containing compound metabolic process"/>
    <property type="evidence" value="ECO:0007669"/>
    <property type="project" value="InterPro"/>
</dbReference>
<dbReference type="Gene3D" id="3.30.1130.10">
    <property type="match status" value="1"/>
</dbReference>
<evidence type="ECO:0000313" key="4">
    <source>
        <dbReference type="Proteomes" id="UP000029922"/>
    </source>
</evidence>
<dbReference type="AlphaFoldDB" id="A0A099U033"/>
<dbReference type="EMBL" id="JRPD02000005">
    <property type="protein sequence ID" value="TLE00777.1"/>
    <property type="molecule type" value="Genomic_DNA"/>
</dbReference>
<name>A0A099U033_9HELI</name>
<organism evidence="2 5">
    <name type="scientific">Helicobacter muridarum</name>
    <dbReference type="NCBI Taxonomy" id="216"/>
    <lineage>
        <taxon>Bacteria</taxon>
        <taxon>Pseudomonadati</taxon>
        <taxon>Campylobacterota</taxon>
        <taxon>Epsilonproteobacteria</taxon>
        <taxon>Campylobacterales</taxon>
        <taxon>Helicobacteraceae</taxon>
        <taxon>Helicobacter</taxon>
    </lineage>
</organism>
<dbReference type="GO" id="GO:0004150">
    <property type="term" value="F:dihydroneopterin aldolase activity"/>
    <property type="evidence" value="ECO:0007669"/>
    <property type="project" value="UniProtKB-EC"/>
</dbReference>
<sequence>MANYIKLHIESLKIKAVIGILPSERKRKQYLLVDAILSYEYRGEFLDYLIIRDSLKDIVCRGKYGLLEVATYDVAFRLFALYPLIQKIKIKFTKPNVSKNCRIRVSKTFKRSTFDVELARIHK</sequence>
<protein>
    <submittedName>
        <fullName evidence="2 3">Dihydroneopterin aldolase</fullName>
        <ecNumber evidence="2">4.1.2.25</ecNumber>
    </submittedName>
</protein>
<reference evidence="3 4" key="1">
    <citation type="journal article" date="2014" name="Genome Announc.">
        <title>Draft genome sequences of eight enterohepatic helicobacter species isolated from both laboratory and wild rodents.</title>
        <authorList>
            <person name="Sheh A."/>
            <person name="Shen Z."/>
            <person name="Fox J.G."/>
        </authorList>
    </citation>
    <scope>NUCLEOTIDE SEQUENCE [LARGE SCALE GENOMIC DNA]</scope>
    <source>
        <strain evidence="3 4">ST1</strain>
    </source>
</reference>
<dbReference type="EMBL" id="UGJE01000002">
    <property type="protein sequence ID" value="STQ86540.1"/>
    <property type="molecule type" value="Genomic_DNA"/>
</dbReference>
<dbReference type="Proteomes" id="UP000255139">
    <property type="component" value="Unassembled WGS sequence"/>
</dbReference>